<dbReference type="EMBL" id="FMUN01000001">
    <property type="protein sequence ID" value="SCX80051.1"/>
    <property type="molecule type" value="Genomic_DNA"/>
</dbReference>
<evidence type="ECO:0000313" key="2">
    <source>
        <dbReference type="Proteomes" id="UP000183104"/>
    </source>
</evidence>
<accession>A0A1G5AQA6</accession>
<organism evidence="1 2">
    <name type="scientific">Thiohalorhabdus denitrificans</name>
    <dbReference type="NCBI Taxonomy" id="381306"/>
    <lineage>
        <taxon>Bacteria</taxon>
        <taxon>Pseudomonadati</taxon>
        <taxon>Pseudomonadota</taxon>
        <taxon>Gammaproteobacteria</taxon>
        <taxon>Thiohalorhabdales</taxon>
        <taxon>Thiohalorhabdaceae</taxon>
        <taxon>Thiohalorhabdus</taxon>
    </lineage>
</organism>
<proteinExistence type="predicted"/>
<dbReference type="RefSeq" id="WP_054966835.1">
    <property type="nucleotide sequence ID" value="NZ_FMUN01000001.1"/>
</dbReference>
<reference evidence="2" key="1">
    <citation type="submission" date="2016-10" db="EMBL/GenBank/DDBJ databases">
        <authorList>
            <person name="Varghese N."/>
        </authorList>
    </citation>
    <scope>NUCLEOTIDE SEQUENCE [LARGE SCALE GENOMIC DNA]</scope>
    <source>
        <strain evidence="2">HL 19</strain>
    </source>
</reference>
<evidence type="ECO:0000313" key="1">
    <source>
        <dbReference type="EMBL" id="SCX80051.1"/>
    </source>
</evidence>
<gene>
    <name evidence="1" type="ORF">SAMN05661077_0494</name>
</gene>
<dbReference type="AlphaFoldDB" id="A0A1G5AQA6"/>
<dbReference type="Proteomes" id="UP000183104">
    <property type="component" value="Unassembled WGS sequence"/>
</dbReference>
<dbReference type="InterPro" id="IPR029465">
    <property type="entry name" value="ATPgrasp_TupA"/>
</dbReference>
<protein>
    <submittedName>
        <fullName evidence="1">TupA-like ATPgrasp</fullName>
    </submittedName>
</protein>
<sequence length="335" mass="38440">MHLQWLPDGLAQACRRVGLGLRRRIDWGSRAKRLLIDAILYPSDLYTSVTTHREKIGPVPRLWAPRTFNEHIQARKLFDRRPVYTRLADKLAVRDYVAREAGSVYLPELYWQGKDIREAPRADLPSRFVIKSNHAVGTVILVESPAEVDWAEVGRQTRGWLEMDISTIMGEWHYRWIPPRLYIEELLPAPAGQSAPVDYKIFCFGGQPVFIEVMLGRGRDPRILMVDAEFRPLPVRGKAPAPEESLEKPANLAEMLWVAERLSRRFRFVRVDLYNIEGRVVFGEMTFTPAGGAMQLDPGDWDYWLGEHFRTAAPPPVPKPAKPRAGRRRWVGTVL</sequence>
<dbReference type="Pfam" id="PF14305">
    <property type="entry name" value="ATPgrasp_TupA"/>
    <property type="match status" value="1"/>
</dbReference>
<name>A0A1G5AQA6_9GAMM</name>
<keyword evidence="2" id="KW-1185">Reference proteome</keyword>